<evidence type="ECO:0000313" key="3">
    <source>
        <dbReference type="Proteomes" id="UP000239480"/>
    </source>
</evidence>
<accession>A0A2T0RTD6</accession>
<evidence type="ECO:0000259" key="1">
    <source>
        <dbReference type="Pfam" id="PF00582"/>
    </source>
</evidence>
<dbReference type="Pfam" id="PF00582">
    <property type="entry name" value="Usp"/>
    <property type="match status" value="1"/>
</dbReference>
<dbReference type="SUPFAM" id="SSF52402">
    <property type="entry name" value="Adenine nucleotide alpha hydrolases-like"/>
    <property type="match status" value="1"/>
</dbReference>
<dbReference type="RefSeq" id="WP_106204795.1">
    <property type="nucleotide sequence ID" value="NZ_PVTD01000003.1"/>
</dbReference>
<dbReference type="InterPro" id="IPR006016">
    <property type="entry name" value="UspA"/>
</dbReference>
<comment type="caution">
    <text evidence="2">The sequence shown here is derived from an EMBL/GenBank/DDBJ whole genome shotgun (WGS) entry which is preliminary data.</text>
</comment>
<feature type="domain" description="UspA" evidence="1">
    <location>
        <begin position="1"/>
        <end position="137"/>
    </location>
</feature>
<name>A0A2T0RTD6_9RHOB</name>
<organism evidence="2 3">
    <name type="scientific">Aliiruegeria haliotis</name>
    <dbReference type="NCBI Taxonomy" id="1280846"/>
    <lineage>
        <taxon>Bacteria</taxon>
        <taxon>Pseudomonadati</taxon>
        <taxon>Pseudomonadota</taxon>
        <taxon>Alphaproteobacteria</taxon>
        <taxon>Rhodobacterales</taxon>
        <taxon>Roseobacteraceae</taxon>
        <taxon>Aliiruegeria</taxon>
    </lineage>
</organism>
<sequence>MFTKIMVPVDLAHQEKLTRSLDCAAELARHFGIPVIYAGVTGTAPGVAGHSPADFTQHLADFAAAQQERQGVATGYHAIVSHDPRVELDEKLVRASEDLQADLIVMEGHMPNVLDHVLPSDAGTVASLAKATVMVVRG</sequence>
<keyword evidence="3" id="KW-1185">Reference proteome</keyword>
<evidence type="ECO:0000313" key="2">
    <source>
        <dbReference type="EMBL" id="PRY24428.1"/>
    </source>
</evidence>
<proteinExistence type="predicted"/>
<dbReference type="InterPro" id="IPR014729">
    <property type="entry name" value="Rossmann-like_a/b/a_fold"/>
</dbReference>
<dbReference type="OrthoDB" id="9792500at2"/>
<dbReference type="AlphaFoldDB" id="A0A2T0RTD6"/>
<protein>
    <submittedName>
        <fullName evidence="2">Nucleotide-binding universal stress UspA family protein</fullName>
    </submittedName>
</protein>
<dbReference type="CDD" id="cd00293">
    <property type="entry name" value="USP-like"/>
    <property type="match status" value="1"/>
</dbReference>
<gene>
    <name evidence="2" type="ORF">CLV78_103294</name>
</gene>
<dbReference type="EMBL" id="PVTD01000003">
    <property type="protein sequence ID" value="PRY24428.1"/>
    <property type="molecule type" value="Genomic_DNA"/>
</dbReference>
<reference evidence="2 3" key="1">
    <citation type="submission" date="2018-03" db="EMBL/GenBank/DDBJ databases">
        <title>Genomic Encyclopedia of Archaeal and Bacterial Type Strains, Phase II (KMG-II): from individual species to whole genera.</title>
        <authorList>
            <person name="Goeker M."/>
        </authorList>
    </citation>
    <scope>NUCLEOTIDE SEQUENCE [LARGE SCALE GENOMIC DNA]</scope>
    <source>
        <strain evidence="2 3">DSM 29328</strain>
    </source>
</reference>
<dbReference type="Proteomes" id="UP000239480">
    <property type="component" value="Unassembled WGS sequence"/>
</dbReference>
<dbReference type="Gene3D" id="3.40.50.620">
    <property type="entry name" value="HUPs"/>
    <property type="match status" value="1"/>
</dbReference>